<dbReference type="Gene3D" id="3.40.190.10">
    <property type="entry name" value="Periplasmic binding protein-like II"/>
    <property type="match status" value="2"/>
</dbReference>
<dbReference type="EMBL" id="JBHLZN010000003">
    <property type="protein sequence ID" value="MFB9886881.1"/>
    <property type="molecule type" value="Genomic_DNA"/>
</dbReference>
<keyword evidence="1 2" id="KW-0732">Signal</keyword>
<evidence type="ECO:0000313" key="4">
    <source>
        <dbReference type="Proteomes" id="UP001589628"/>
    </source>
</evidence>
<reference evidence="3 4" key="1">
    <citation type="submission" date="2024-09" db="EMBL/GenBank/DDBJ databases">
        <authorList>
            <person name="Sun Q."/>
            <person name="Mori K."/>
        </authorList>
    </citation>
    <scope>NUCLEOTIDE SEQUENCE [LARGE SCALE GENOMIC DNA]</scope>
    <source>
        <strain evidence="3 4">ATCC 51285</strain>
    </source>
</reference>
<evidence type="ECO:0000256" key="2">
    <source>
        <dbReference type="SAM" id="SignalP"/>
    </source>
</evidence>
<comment type="caution">
    <text evidence="3">The sequence shown here is derived from an EMBL/GenBank/DDBJ whole genome shotgun (WGS) entry which is preliminary data.</text>
</comment>
<feature type="signal peptide" evidence="2">
    <location>
        <begin position="1"/>
        <end position="28"/>
    </location>
</feature>
<name>A0ABV5ZC65_9GAMM</name>
<evidence type="ECO:0000256" key="1">
    <source>
        <dbReference type="ARBA" id="ARBA00022729"/>
    </source>
</evidence>
<organism evidence="3 4">
    <name type="scientific">Balneatrix alpica</name>
    <dbReference type="NCBI Taxonomy" id="75684"/>
    <lineage>
        <taxon>Bacteria</taxon>
        <taxon>Pseudomonadati</taxon>
        <taxon>Pseudomonadota</taxon>
        <taxon>Gammaproteobacteria</taxon>
        <taxon>Oceanospirillales</taxon>
        <taxon>Balneatrichaceae</taxon>
        <taxon>Balneatrix</taxon>
    </lineage>
</organism>
<dbReference type="Proteomes" id="UP001589628">
    <property type="component" value="Unassembled WGS sequence"/>
</dbReference>
<evidence type="ECO:0000313" key="3">
    <source>
        <dbReference type="EMBL" id="MFB9886881.1"/>
    </source>
</evidence>
<gene>
    <name evidence="3" type="ORF">ACFFLH_10685</name>
</gene>
<dbReference type="PANTHER" id="PTHR30006">
    <property type="entry name" value="THIAMINE-BINDING PERIPLASMIC PROTEIN-RELATED"/>
    <property type="match status" value="1"/>
</dbReference>
<sequence>MSKYRPTLSLLTASLAAATLTCSLAVQAADDKLVIVTSFPSDLTDVYKAAFMQAYPSITVEVVNKSTSSGVKYLAETASNNQSDIFWASAPDAFEVLKEQQLLAKYSKSVDGIPASFNGYPINDPEGHYLGFALSGYGFMWNTRYMDAMQLPIPKQWSDLQKAEYFGHIGTSSPSRSGTTHLTIETILQGEGWEKGWETVKAISGNAKTITERSFGVPDGVNSGSFGIGVVIDFFGFSSKASGFPVEFHYPDVTALVPANIGIVSNAPNQGPAEKFIDFLLSETGQTLLFDPKIMRLPVNQHAYKQAPAGLPNPFDGSIKTEVNFDSALSEQRYNVVNALFDVMITYRLEDLRAATEAIHAAEAALQQAGNNHAEAAQLIAQAKALVSAMPVDAKQALDPDFNAIFKVKRKSKDDKSEGRQAEVEQQWDAQIVANYNQAAQLAKQAQDLL</sequence>
<accession>A0ABV5ZC65</accession>
<dbReference type="RefSeq" id="WP_027312289.1">
    <property type="nucleotide sequence ID" value="NZ_JAUESS010000001.1"/>
</dbReference>
<feature type="chain" id="PRO_5046358474" evidence="2">
    <location>
        <begin position="29"/>
        <end position="450"/>
    </location>
</feature>
<protein>
    <submittedName>
        <fullName evidence="3">ABC transporter substrate-binding protein</fullName>
    </submittedName>
</protein>
<dbReference type="PANTHER" id="PTHR30006:SF24">
    <property type="entry name" value="SLL0237 PROTEIN"/>
    <property type="match status" value="1"/>
</dbReference>
<dbReference type="SUPFAM" id="SSF53850">
    <property type="entry name" value="Periplasmic binding protein-like II"/>
    <property type="match status" value="1"/>
</dbReference>
<keyword evidence="4" id="KW-1185">Reference proteome</keyword>
<dbReference type="Pfam" id="PF13343">
    <property type="entry name" value="SBP_bac_6"/>
    <property type="match status" value="1"/>
</dbReference>
<proteinExistence type="predicted"/>